<name>A0A0D2NWF7_HYPSF</name>
<gene>
    <name evidence="1" type="ORF">HYPSUDRAFT_210023</name>
</gene>
<accession>A0A0D2NWF7</accession>
<reference evidence="2" key="1">
    <citation type="submission" date="2014-04" db="EMBL/GenBank/DDBJ databases">
        <title>Evolutionary Origins and Diversification of the Mycorrhizal Mutualists.</title>
        <authorList>
            <consortium name="DOE Joint Genome Institute"/>
            <consortium name="Mycorrhizal Genomics Consortium"/>
            <person name="Kohler A."/>
            <person name="Kuo A."/>
            <person name="Nagy L.G."/>
            <person name="Floudas D."/>
            <person name="Copeland A."/>
            <person name="Barry K.W."/>
            <person name="Cichocki N."/>
            <person name="Veneault-Fourrey C."/>
            <person name="LaButti K."/>
            <person name="Lindquist E.A."/>
            <person name="Lipzen A."/>
            <person name="Lundell T."/>
            <person name="Morin E."/>
            <person name="Murat C."/>
            <person name="Riley R."/>
            <person name="Ohm R."/>
            <person name="Sun H."/>
            <person name="Tunlid A."/>
            <person name="Henrissat B."/>
            <person name="Grigoriev I.V."/>
            <person name="Hibbett D.S."/>
            <person name="Martin F."/>
        </authorList>
    </citation>
    <scope>NUCLEOTIDE SEQUENCE [LARGE SCALE GENOMIC DNA]</scope>
    <source>
        <strain evidence="2">FD-334 SS-4</strain>
    </source>
</reference>
<organism evidence="1 2">
    <name type="scientific">Hypholoma sublateritium (strain FD-334 SS-4)</name>
    <dbReference type="NCBI Taxonomy" id="945553"/>
    <lineage>
        <taxon>Eukaryota</taxon>
        <taxon>Fungi</taxon>
        <taxon>Dikarya</taxon>
        <taxon>Basidiomycota</taxon>
        <taxon>Agaricomycotina</taxon>
        <taxon>Agaricomycetes</taxon>
        <taxon>Agaricomycetidae</taxon>
        <taxon>Agaricales</taxon>
        <taxon>Agaricineae</taxon>
        <taxon>Strophariaceae</taxon>
        <taxon>Hypholoma</taxon>
    </lineage>
</organism>
<proteinExistence type="predicted"/>
<dbReference type="EMBL" id="KN817853">
    <property type="protein sequence ID" value="KJA12890.1"/>
    <property type="molecule type" value="Genomic_DNA"/>
</dbReference>
<evidence type="ECO:0000313" key="2">
    <source>
        <dbReference type="Proteomes" id="UP000054270"/>
    </source>
</evidence>
<dbReference type="AlphaFoldDB" id="A0A0D2NWF7"/>
<evidence type="ECO:0000313" key="1">
    <source>
        <dbReference type="EMBL" id="KJA12890.1"/>
    </source>
</evidence>
<keyword evidence="2" id="KW-1185">Reference proteome</keyword>
<protein>
    <submittedName>
        <fullName evidence="1">Uncharacterized protein</fullName>
    </submittedName>
</protein>
<sequence length="166" mass="18201">MPSSSPAEVSHFICNDIGQPYTSPTVLQQPQLPLADRMILFQNNVCCFGAYFGVWGSQESIDACEKLLTAAISLAVPLDLLAWDADMIYSITDLLRMHSSILVHYASQQGLPPPDLGDLHYTLRRSLSLALDRAYAVRTNADVHYRKLLIAASAEAREASTSPPPL</sequence>
<dbReference type="Proteomes" id="UP000054270">
    <property type="component" value="Unassembled WGS sequence"/>
</dbReference>